<accession>E2Z9S9</accession>
<dbReference type="eggNOG" id="COG3943">
    <property type="taxonomic scope" value="Bacteria"/>
</dbReference>
<gene>
    <name evidence="2" type="ORF">HMPREF9429_00185</name>
</gene>
<reference evidence="2 3" key="1">
    <citation type="submission" date="2010-08" db="EMBL/GenBank/DDBJ databases">
        <authorList>
            <person name="Weinstock G."/>
            <person name="Sodergren E."/>
            <person name="Clifton S."/>
            <person name="Fulton L."/>
            <person name="Fulton B."/>
            <person name="Courtney L."/>
            <person name="Fronick C."/>
            <person name="Harrison M."/>
            <person name="Strong C."/>
            <person name="Farmer C."/>
            <person name="Delahaunty K."/>
            <person name="Markovic C."/>
            <person name="Hall O."/>
            <person name="Minx P."/>
            <person name="Tomlinson C."/>
            <person name="Mitreva M."/>
            <person name="Hou S."/>
            <person name="Chen J."/>
            <person name="Wollam A."/>
            <person name="Pepin K.H."/>
            <person name="Johnson M."/>
            <person name="Bhonagiri V."/>
            <person name="Zhang X."/>
            <person name="Suruliraj S."/>
            <person name="Warren W."/>
            <person name="Chinwalla A."/>
            <person name="Mardis E.R."/>
            <person name="Wilson R.K."/>
        </authorList>
    </citation>
    <scope>NUCLEOTIDE SEQUENCE [LARGE SCALE GENOMIC DNA]</scope>
    <source>
        <strain evidence="2 3">F0359</strain>
    </source>
</reference>
<dbReference type="Proteomes" id="UP000003195">
    <property type="component" value="Unassembled WGS sequence"/>
</dbReference>
<dbReference type="InterPro" id="IPR011204">
    <property type="entry name" value="Virulence_RhuM-like"/>
</dbReference>
<feature type="domain" description="Bro-N" evidence="1">
    <location>
        <begin position="1"/>
        <end position="112"/>
    </location>
</feature>
<dbReference type="Pfam" id="PF13310">
    <property type="entry name" value="Virulence_RhuM"/>
    <property type="match status" value="1"/>
</dbReference>
<dbReference type="RefSeq" id="WP_006940923.1">
    <property type="nucleotide sequence ID" value="NZ_GL538181.1"/>
</dbReference>
<dbReference type="EMBL" id="AECS01000007">
    <property type="protein sequence ID" value="EFQ04904.1"/>
    <property type="molecule type" value="Genomic_DNA"/>
</dbReference>
<evidence type="ECO:0000313" key="3">
    <source>
        <dbReference type="Proteomes" id="UP000003195"/>
    </source>
</evidence>
<dbReference type="STRING" id="706434.HMPREF9429_00185"/>
<dbReference type="InterPro" id="IPR003497">
    <property type="entry name" value="BRO_N_domain"/>
</dbReference>
<dbReference type="PROSITE" id="PS51750">
    <property type="entry name" value="BRO_N"/>
    <property type="match status" value="1"/>
</dbReference>
<sequence>MDNIIIYNTEDGQTNVRLYAKDGTVWMTQAQMAELFQKNTSTISRHLSSVFDERELDEKSNLRFMQIANSDKPVSFYSLSAILAVGFRVRSPRGTQFRRWANTTLKEYMQKGFVIDDDRLKNPDGRPDYFDELLERIRDIRASEKRFYQKLRDLFSLSSDYDKTDKTTLQFFAETQNKLIYGVTGKTAADLIMDRADSQKPNMALTSWSGTIVHKKDILIAKNYLSKDEIDSLNRLVTIFLESAELRVKMRKDLTLVYWREIVDKLLTDHDIPLLSHHGHHSQEEMRQHVNTVYQTFDARRKQEEAQKADIDDLKELEDTIPSIQSRKK</sequence>
<evidence type="ECO:0000259" key="1">
    <source>
        <dbReference type="PROSITE" id="PS51750"/>
    </source>
</evidence>
<dbReference type="OrthoDB" id="9802752at2"/>
<dbReference type="PANTHER" id="PTHR35810:SF1">
    <property type="entry name" value="CYTOPLASMIC PROTEIN"/>
    <property type="match status" value="1"/>
</dbReference>
<protein>
    <recommendedName>
        <fullName evidence="1">Bro-N domain-containing protein</fullName>
    </recommendedName>
</protein>
<keyword evidence="3" id="KW-1185">Reference proteome</keyword>
<evidence type="ECO:0000313" key="2">
    <source>
        <dbReference type="EMBL" id="EFQ04904.1"/>
    </source>
</evidence>
<comment type="caution">
    <text evidence="2">The sequence shown here is derived from an EMBL/GenBank/DDBJ whole genome shotgun (WGS) entry which is preliminary data.</text>
</comment>
<organism evidence="2 3">
    <name type="scientific">Megasphaera micronuciformis F0359</name>
    <dbReference type="NCBI Taxonomy" id="706434"/>
    <lineage>
        <taxon>Bacteria</taxon>
        <taxon>Bacillati</taxon>
        <taxon>Bacillota</taxon>
        <taxon>Negativicutes</taxon>
        <taxon>Veillonellales</taxon>
        <taxon>Veillonellaceae</taxon>
        <taxon>Megasphaera</taxon>
    </lineage>
</organism>
<dbReference type="HOGENOM" id="CLU_048266_0_0_9"/>
<dbReference type="AlphaFoldDB" id="E2Z9S9"/>
<dbReference type="PANTHER" id="PTHR35810">
    <property type="entry name" value="CYTOPLASMIC PROTEIN-RELATED"/>
    <property type="match status" value="1"/>
</dbReference>
<name>E2Z9S9_9FIRM</name>
<proteinExistence type="predicted"/>
<dbReference type="PIRSF" id="PIRSF015268">
    <property type="entry name" value="Virulence_RhuM"/>
    <property type="match status" value="1"/>
</dbReference>